<sequence length="62" mass="6238">MSVTLSDQDKLTPPTAVGGAAGHVSAAELADRVLSTLTAAMDLLGKQAPHEPGGVRDTALAR</sequence>
<geneLocation type="plasmid" evidence="2 3">
    <name>unnamed_1</name>
</geneLocation>
<keyword evidence="2" id="KW-0614">Plasmid</keyword>
<organism evidence="2 3">
    <name type="scientific">Streptomyces incarnatus</name>
    <dbReference type="NCBI Taxonomy" id="665007"/>
    <lineage>
        <taxon>Bacteria</taxon>
        <taxon>Bacillati</taxon>
        <taxon>Actinomycetota</taxon>
        <taxon>Actinomycetes</taxon>
        <taxon>Kitasatosporales</taxon>
        <taxon>Streptomycetaceae</taxon>
        <taxon>Streptomyces</taxon>
    </lineage>
</organism>
<dbReference type="EMBL" id="CP011498">
    <property type="protein sequence ID" value="AKJ15856.1"/>
    <property type="molecule type" value="Genomic_DNA"/>
</dbReference>
<proteinExistence type="predicted"/>
<dbReference type="Proteomes" id="UP000035366">
    <property type="component" value="Plasmid unnamed_1"/>
</dbReference>
<protein>
    <submittedName>
        <fullName evidence="2">Uncharacterized protein</fullName>
    </submittedName>
</protein>
<evidence type="ECO:0000313" key="2">
    <source>
        <dbReference type="EMBL" id="AKJ15856.1"/>
    </source>
</evidence>
<evidence type="ECO:0000256" key="1">
    <source>
        <dbReference type="SAM" id="MobiDB-lite"/>
    </source>
</evidence>
<reference evidence="2 3" key="1">
    <citation type="journal article" date="2015" name="ISME J.">
        <title>Draft Genome Sequence of Streptomyces incarnatus NRRL8089, which Produces the Nucleoside Antibiotic Sinefungin.</title>
        <authorList>
            <person name="Oshima K."/>
            <person name="Hattori M."/>
            <person name="Shimizu H."/>
            <person name="Fukuda K."/>
            <person name="Nemoto M."/>
            <person name="Inagaki K."/>
            <person name="Tamura T."/>
        </authorList>
    </citation>
    <scope>NUCLEOTIDE SEQUENCE [LARGE SCALE GENOMIC DNA]</scope>
    <source>
        <strain evidence="2 3">NRRL 8089</strain>
    </source>
</reference>
<name>A0ABM5TXJ9_9ACTN</name>
<keyword evidence="3" id="KW-1185">Reference proteome</keyword>
<feature type="region of interest" description="Disordered" evidence="1">
    <location>
        <begin position="1"/>
        <end position="21"/>
    </location>
</feature>
<gene>
    <name evidence="2" type="ORF">ABB07_39310</name>
</gene>
<dbReference type="RefSeq" id="WP_208903956.1">
    <property type="nucleotide sequence ID" value="NZ_CP011498.1"/>
</dbReference>
<accession>A0ABM5TXJ9</accession>
<evidence type="ECO:0000313" key="3">
    <source>
        <dbReference type="Proteomes" id="UP000035366"/>
    </source>
</evidence>